<dbReference type="HOGENOM" id="CLU_376735_0_0_11"/>
<evidence type="ECO:0000313" key="1">
    <source>
        <dbReference type="EMBL" id="BAI63837.1"/>
    </source>
</evidence>
<dbReference type="KEGG" id="rmu:RMDY18_00050"/>
<reference evidence="2" key="1">
    <citation type="submission" date="2009-07" db="EMBL/GenBank/DDBJ databases">
        <title>Complete genome sequence of Rothia mucilaginosa DJ.</title>
        <authorList>
            <person name="Yamane K."/>
            <person name="Nambu T."/>
            <person name="Mashimo C."/>
            <person name="Sugimori C."/>
            <person name="Yamanaka T."/>
            <person name="Leung K."/>
            <person name="Fukushima H."/>
        </authorList>
    </citation>
    <scope>NUCLEOTIDE SEQUENCE [LARGE SCALE GENOMIC DNA]</scope>
    <source>
        <strain evidence="2">DY-18</strain>
    </source>
</reference>
<dbReference type="Proteomes" id="UP000001883">
    <property type="component" value="Chromosome"/>
</dbReference>
<organism evidence="1 2">
    <name type="scientific">Rothia mucilaginosa (strain DY-18)</name>
    <name type="common">Stomatococcus mucilaginosus</name>
    <dbReference type="NCBI Taxonomy" id="680646"/>
    <lineage>
        <taxon>Bacteria</taxon>
        <taxon>Bacillati</taxon>
        <taxon>Actinomycetota</taxon>
        <taxon>Actinomycetes</taxon>
        <taxon>Micrococcales</taxon>
        <taxon>Micrococcaceae</taxon>
        <taxon>Rothia</taxon>
    </lineage>
</organism>
<reference evidence="1 2" key="3">
    <citation type="journal article" date="2010" name="Sequencing">
        <title>Complete Genome Sequence of Rothia mucilaginosa DY-18: A Clinical Isolate with Dense Meshwork-Like Structures from a Persistent Apical Periodontitis Lesion.</title>
        <authorList>
            <person name="Yamane K."/>
            <person name="Nambu T."/>
            <person name="Yamanaka T."/>
            <person name="Mashimo C."/>
            <person name="Sugimori C."/>
            <person name="Leung K.-P."/>
            <person name="Fukushima H."/>
        </authorList>
    </citation>
    <scope>NUCLEOTIDE SEQUENCE [LARGE SCALE GENOMIC DNA]</scope>
    <source>
        <strain evidence="1 2">DY-18</strain>
    </source>
</reference>
<keyword evidence="2" id="KW-1185">Reference proteome</keyword>
<dbReference type="AlphaFoldDB" id="D2NQB1"/>
<accession>D2NQB1</accession>
<sequence>MLTTSTSVDLFCCSSLITFSFLNDSLGYIAHLAYSIRGICRFGLDIEESNVLCVLLDKLTASFNVLAHQNREDLVSRRCVFHLHLQQGAASRIHGGIPQLGVVHLTQTLVTLNAVILGQAQVLRRTTSQRLITLSIRVHVVVRSVRPLDAVQRRLSQVHVTRLNQRTHKAEEQSQQQSRNVLTIDVRIRHQNDLVVACLLNIEVVTNAGTESGNHRLNFSIGQGAVQASALNVQDLTAQRQNSLSVRVATLNSRTTRRVTLHQVNLRDRRVLRGAVLKLTGHGASLQQALTAGRLACLTGCNTRLSGGDCAAHDVLRHRGVTTEPVAEVIVHLALGEGLSLRVTQLGLGLTLELRLRNLNRNHRGQALTHVFTGEVIVLIAQQLVLTRVTVHQRGQSGTETLFVSTALVGVNRVRVRVDGLLVGASPLHRHFQAHIALSVFGFKGDNLLVHDGLRACVEEVYVVEQAVVVTVGDSRETLSVRVHAVEDVFLLLTLFSNLVTDELLALIGQGDGQALVQERHLLETGAQSLKVELDGLENLGVRVESLDSAGLIGRLTLTQGAIRHTTVGEGNMPCVALTVHLGNHAGRQRVHHGDTHTVQTTRNRVAAAAKLTASVQHGHNDLNGGLVLGGVLIHGNTAAVILYANSTISLDGHVNLGGVAGERFVDRVIYDLVDQVVQTALSGRANVHAGALANRFQTFQHGNIGCTVFMLLFRCILFRCHEAELLE</sequence>
<reference evidence="1 2" key="2">
    <citation type="journal article" date="2010" name="J Osaka Dent Univ">
        <title>Isolation and identification of Rothia mucilaginosa from persistent apical periodontitis lesions.</title>
        <authorList>
            <person name="Yamane K."/>
            <person name="Yoshida M."/>
            <person name="Fujihira T."/>
            <person name="Baba T."/>
            <person name="Tsuji N."/>
            <person name="Hayashi H."/>
            <person name="Sugimori C."/>
            <person name="Yamanaka T."/>
            <person name="Mashimo C."/>
            <person name="Nambu T."/>
            <person name="Kawai H."/>
            <person name="Fukushima H."/>
        </authorList>
    </citation>
    <scope>NUCLEOTIDE SEQUENCE [LARGE SCALE GENOMIC DNA]</scope>
    <source>
        <strain evidence="1 2">DY-18</strain>
    </source>
</reference>
<evidence type="ECO:0000313" key="2">
    <source>
        <dbReference type="Proteomes" id="UP000001883"/>
    </source>
</evidence>
<dbReference type="STRING" id="680646.RMDY18_00050"/>
<name>D2NQB1_ROTMD</name>
<dbReference type="EMBL" id="AP011540">
    <property type="protein sequence ID" value="BAI63837.1"/>
    <property type="molecule type" value="Genomic_DNA"/>
</dbReference>
<protein>
    <submittedName>
        <fullName evidence="1">Uncharacterized protein</fullName>
    </submittedName>
</protein>
<gene>
    <name evidence="1" type="ordered locus">RMDY18_00050</name>
</gene>
<dbReference type="eggNOG" id="ENOG5032V40">
    <property type="taxonomic scope" value="Bacteria"/>
</dbReference>
<proteinExistence type="predicted"/>